<keyword evidence="2" id="KW-1185">Reference proteome</keyword>
<dbReference type="Proteomes" id="UP000663720">
    <property type="component" value="Chromosome"/>
</dbReference>
<gene>
    <name evidence="1" type="ORF">dnl_46860</name>
</gene>
<reference evidence="1" key="1">
    <citation type="journal article" date="2021" name="Microb. Physiol.">
        <title>Proteogenomic Insights into the Physiology of Marine, Sulfate-Reducing, Filamentous Desulfonema limicola and Desulfonema magnum.</title>
        <authorList>
            <person name="Schnaars V."/>
            <person name="Wohlbrand L."/>
            <person name="Scheve S."/>
            <person name="Hinrichs C."/>
            <person name="Reinhardt R."/>
            <person name="Rabus R."/>
        </authorList>
    </citation>
    <scope>NUCLEOTIDE SEQUENCE</scope>
    <source>
        <strain evidence="1">5ac10</strain>
    </source>
</reference>
<dbReference type="AlphaFoldDB" id="A0A975BBG3"/>
<dbReference type="InterPro" id="IPR009813">
    <property type="entry name" value="Uncharacterised_YebG"/>
</dbReference>
<dbReference type="InterPro" id="IPR038627">
    <property type="entry name" value="YebG-like_sf"/>
</dbReference>
<organism evidence="1 2">
    <name type="scientific">Desulfonema limicola</name>
    <dbReference type="NCBI Taxonomy" id="45656"/>
    <lineage>
        <taxon>Bacteria</taxon>
        <taxon>Pseudomonadati</taxon>
        <taxon>Thermodesulfobacteriota</taxon>
        <taxon>Desulfobacteria</taxon>
        <taxon>Desulfobacterales</taxon>
        <taxon>Desulfococcaceae</taxon>
        <taxon>Desulfonema</taxon>
    </lineage>
</organism>
<dbReference type="Pfam" id="PF07130">
    <property type="entry name" value="YebG"/>
    <property type="match status" value="1"/>
</dbReference>
<sequence length="73" mass="8229">MQDKLKYHADAYDKMLDAAAELADLIEQGGIKINEYDLEELTIFLAVNAHVLRDILKPVKSLIHNPDIKINPA</sequence>
<dbReference type="RefSeq" id="WP_207688257.1">
    <property type="nucleotide sequence ID" value="NZ_CP061799.1"/>
</dbReference>
<proteinExistence type="predicted"/>
<accession>A0A975BBG3</accession>
<dbReference type="Gene3D" id="1.10.10.710">
    <property type="entry name" value="PSPTO_1197 like"/>
    <property type="match status" value="1"/>
</dbReference>
<dbReference type="EMBL" id="CP061799">
    <property type="protein sequence ID" value="QTA82312.1"/>
    <property type="molecule type" value="Genomic_DNA"/>
</dbReference>
<evidence type="ECO:0000313" key="1">
    <source>
        <dbReference type="EMBL" id="QTA82312.1"/>
    </source>
</evidence>
<protein>
    <submittedName>
        <fullName evidence="1">YebG protein domain-containing protein</fullName>
    </submittedName>
</protein>
<name>A0A975BBG3_9BACT</name>
<evidence type="ECO:0000313" key="2">
    <source>
        <dbReference type="Proteomes" id="UP000663720"/>
    </source>
</evidence>
<dbReference type="KEGG" id="dli:dnl_46860"/>